<proteinExistence type="predicted"/>
<dbReference type="EMBL" id="AMXE01000038">
    <property type="protein sequence ID" value="ENO87421.1"/>
    <property type="molecule type" value="Genomic_DNA"/>
</dbReference>
<gene>
    <name evidence="2" type="ORF">C666_11025</name>
</gene>
<name>N6XZZ0_THAL4</name>
<evidence type="ECO:0000313" key="2">
    <source>
        <dbReference type="EMBL" id="ENO87421.1"/>
    </source>
</evidence>
<accession>N6XZZ0</accession>
<sequence length="161" mass="17016">MQDLAFIAAIVLGMQWLQTRHVPEGAAPAFAAPSAAGGQISLAEWRAGHAEGPVGLYFWADWCVVCAAQQGAVEAVQADWPVLTVAMQSGDEASVAKVLAAKGVDWTTAVDADGRIAARYGLHGVPAFVVLDRDGRIRSATIGYTSEWGIRARLWWAGLVG</sequence>
<reference evidence="2 3" key="1">
    <citation type="submission" date="2012-09" db="EMBL/GenBank/DDBJ databases">
        <title>Draft Genome Sequences of 6 Strains from Genus Thauera.</title>
        <authorList>
            <person name="Liu B."/>
            <person name="Shapleigh J.P."/>
            <person name="Frostegard A.H."/>
        </authorList>
    </citation>
    <scope>NUCLEOTIDE SEQUENCE [LARGE SCALE GENOMIC DNA]</scope>
    <source>
        <strain evidence="3">47Lol / DSM 12138</strain>
    </source>
</reference>
<dbReference type="InterPro" id="IPR036249">
    <property type="entry name" value="Thioredoxin-like_sf"/>
</dbReference>
<evidence type="ECO:0000313" key="3">
    <source>
        <dbReference type="Proteomes" id="UP000013232"/>
    </source>
</evidence>
<dbReference type="PANTHER" id="PTHR42852:SF17">
    <property type="entry name" value="THIOREDOXIN-LIKE PROTEIN HI_1115"/>
    <property type="match status" value="1"/>
</dbReference>
<dbReference type="GO" id="GO:0016209">
    <property type="term" value="F:antioxidant activity"/>
    <property type="evidence" value="ECO:0007669"/>
    <property type="project" value="InterPro"/>
</dbReference>
<dbReference type="eggNOG" id="COG0526">
    <property type="taxonomic scope" value="Bacteria"/>
</dbReference>
<dbReference type="GO" id="GO:0016491">
    <property type="term" value="F:oxidoreductase activity"/>
    <property type="evidence" value="ECO:0007669"/>
    <property type="project" value="InterPro"/>
</dbReference>
<protein>
    <submittedName>
        <fullName evidence="2">Alkyl hydroperoxide reductase/ thiol specific antioxidant/ Mal allergen</fullName>
    </submittedName>
</protein>
<dbReference type="STRING" id="1123367.GCA_000621305_01105"/>
<keyword evidence="3" id="KW-1185">Reference proteome</keyword>
<dbReference type="PANTHER" id="PTHR42852">
    <property type="entry name" value="THIOL:DISULFIDE INTERCHANGE PROTEIN DSBE"/>
    <property type="match status" value="1"/>
</dbReference>
<dbReference type="Proteomes" id="UP000013232">
    <property type="component" value="Unassembled WGS sequence"/>
</dbReference>
<dbReference type="InterPro" id="IPR000866">
    <property type="entry name" value="AhpC/TSA"/>
</dbReference>
<feature type="domain" description="Thioredoxin" evidence="1">
    <location>
        <begin position="21"/>
        <end position="159"/>
    </location>
</feature>
<dbReference type="SUPFAM" id="SSF52833">
    <property type="entry name" value="Thioredoxin-like"/>
    <property type="match status" value="1"/>
</dbReference>
<dbReference type="InterPro" id="IPR013766">
    <property type="entry name" value="Thioredoxin_domain"/>
</dbReference>
<evidence type="ECO:0000259" key="1">
    <source>
        <dbReference type="PROSITE" id="PS51352"/>
    </source>
</evidence>
<dbReference type="Gene3D" id="3.40.30.10">
    <property type="entry name" value="Glutaredoxin"/>
    <property type="match status" value="1"/>
</dbReference>
<dbReference type="Pfam" id="PF00578">
    <property type="entry name" value="AhpC-TSA"/>
    <property type="match status" value="1"/>
</dbReference>
<organism evidence="2 3">
    <name type="scientific">Thauera linaloolentis (strain DSM 12138 / JCM 21573 / CCUG 41526 / CIP 105981 / IAM 15112 / NBRC 102519 / 47Lol)</name>
    <dbReference type="NCBI Taxonomy" id="1123367"/>
    <lineage>
        <taxon>Bacteria</taxon>
        <taxon>Pseudomonadati</taxon>
        <taxon>Pseudomonadota</taxon>
        <taxon>Betaproteobacteria</taxon>
        <taxon>Rhodocyclales</taxon>
        <taxon>Zoogloeaceae</taxon>
        <taxon>Thauera</taxon>
    </lineage>
</organism>
<dbReference type="InterPro" id="IPR050553">
    <property type="entry name" value="Thioredoxin_ResA/DsbE_sf"/>
</dbReference>
<dbReference type="AlphaFoldDB" id="N6XZZ0"/>
<comment type="caution">
    <text evidence="2">The sequence shown here is derived from an EMBL/GenBank/DDBJ whole genome shotgun (WGS) entry which is preliminary data.</text>
</comment>
<dbReference type="PROSITE" id="PS51352">
    <property type="entry name" value="THIOREDOXIN_2"/>
    <property type="match status" value="1"/>
</dbReference>